<sequence>MSSPSSFSSSSAIPQIWRNISPAGNLQRKRDIGFAASTSSNGAGEASASNRDEFQAPIPRAALRNFSINVQGSRFVEDVSTLVAADQEAAGPSSRRASSISFIENTELRPAERQPPSRPRTPYIERPATPMGESRVGFCHEAWTAWYEEASDAARACRHWVREFRAIRQEYELEFYGVFNHKLERISIFRFKYWRFAMTIAAVERTLDSLASLILLVDGCDVHDDISALVDFFSVWIVEAYACYNAMTNDRAPVDLDNAQERAERKGLMEQKGPEISRLTGELSANAQKPLKVLQAALKEDFWGGRVWGCP</sequence>
<gene>
    <name evidence="2" type="ORF">Z520_06818</name>
</gene>
<organism evidence="2 3">
    <name type="scientific">Fonsecaea multimorphosa CBS 102226</name>
    <dbReference type="NCBI Taxonomy" id="1442371"/>
    <lineage>
        <taxon>Eukaryota</taxon>
        <taxon>Fungi</taxon>
        <taxon>Dikarya</taxon>
        <taxon>Ascomycota</taxon>
        <taxon>Pezizomycotina</taxon>
        <taxon>Eurotiomycetes</taxon>
        <taxon>Chaetothyriomycetidae</taxon>
        <taxon>Chaetothyriales</taxon>
        <taxon>Herpotrichiellaceae</taxon>
        <taxon>Fonsecaea</taxon>
    </lineage>
</organism>
<feature type="region of interest" description="Disordered" evidence="1">
    <location>
        <begin position="31"/>
        <end position="52"/>
    </location>
</feature>
<evidence type="ECO:0000313" key="3">
    <source>
        <dbReference type="Proteomes" id="UP000053411"/>
    </source>
</evidence>
<name>A0A0D2IJX6_9EURO</name>
<reference evidence="2 3" key="1">
    <citation type="submission" date="2015-01" db="EMBL/GenBank/DDBJ databases">
        <title>The Genome Sequence of Fonsecaea multimorphosa CBS 102226.</title>
        <authorList>
            <consortium name="The Broad Institute Genomics Platform"/>
            <person name="Cuomo C."/>
            <person name="de Hoog S."/>
            <person name="Gorbushina A."/>
            <person name="Stielow B."/>
            <person name="Teixiera M."/>
            <person name="Abouelleil A."/>
            <person name="Chapman S.B."/>
            <person name="Priest M."/>
            <person name="Young S.K."/>
            <person name="Wortman J."/>
            <person name="Nusbaum C."/>
            <person name="Birren B."/>
        </authorList>
    </citation>
    <scope>NUCLEOTIDE SEQUENCE [LARGE SCALE GENOMIC DNA]</scope>
    <source>
        <strain evidence="2 3">CBS 102226</strain>
    </source>
</reference>
<evidence type="ECO:0000256" key="1">
    <source>
        <dbReference type="SAM" id="MobiDB-lite"/>
    </source>
</evidence>
<dbReference type="RefSeq" id="XP_016631489.1">
    <property type="nucleotide sequence ID" value="XM_016777318.1"/>
</dbReference>
<dbReference type="GeneID" id="27712564"/>
<dbReference type="EMBL" id="KN848074">
    <property type="protein sequence ID" value="KIX97366.1"/>
    <property type="molecule type" value="Genomic_DNA"/>
</dbReference>
<dbReference type="VEuPathDB" id="FungiDB:Z520_06818"/>
<proteinExistence type="predicted"/>
<feature type="compositionally biased region" description="Low complexity" evidence="1">
    <location>
        <begin position="35"/>
        <end position="49"/>
    </location>
</feature>
<dbReference type="Proteomes" id="UP000053411">
    <property type="component" value="Unassembled WGS sequence"/>
</dbReference>
<evidence type="ECO:0000313" key="2">
    <source>
        <dbReference type="EMBL" id="KIX97366.1"/>
    </source>
</evidence>
<keyword evidence="3" id="KW-1185">Reference proteome</keyword>
<dbReference type="AlphaFoldDB" id="A0A0D2IJX6"/>
<accession>A0A0D2IJX6</accession>
<dbReference type="OrthoDB" id="4152274at2759"/>
<protein>
    <submittedName>
        <fullName evidence="2">Uncharacterized protein</fullName>
    </submittedName>
</protein>
<feature type="region of interest" description="Disordered" evidence="1">
    <location>
        <begin position="104"/>
        <end position="127"/>
    </location>
</feature>